<dbReference type="EMBL" id="JRLZ01000003">
    <property type="protein sequence ID" value="KGO96899.1"/>
    <property type="molecule type" value="Genomic_DNA"/>
</dbReference>
<dbReference type="GO" id="GO:0046677">
    <property type="term" value="P:response to antibiotic"/>
    <property type="evidence" value="ECO:0007669"/>
    <property type="project" value="InterPro"/>
</dbReference>
<dbReference type="Proteomes" id="UP000030149">
    <property type="component" value="Unassembled WGS sequence"/>
</dbReference>
<evidence type="ECO:0000256" key="1">
    <source>
        <dbReference type="SAM" id="SignalP"/>
    </source>
</evidence>
<dbReference type="OrthoDB" id="9810066at2"/>
<dbReference type="SUPFAM" id="SSF159501">
    <property type="entry name" value="EreA/ChaN-like"/>
    <property type="match status" value="1"/>
</dbReference>
<dbReference type="PANTHER" id="PTHR31299">
    <property type="entry name" value="ESTERASE, PUTATIVE (AFU_ORTHOLOGUE AFUA_1G05850)-RELATED"/>
    <property type="match status" value="1"/>
</dbReference>
<dbReference type="RefSeq" id="WP_023572236.1">
    <property type="nucleotide sequence ID" value="NZ_AVCS01000002.1"/>
</dbReference>
<dbReference type="CDD" id="cd14728">
    <property type="entry name" value="Ere-like"/>
    <property type="match status" value="1"/>
</dbReference>
<organism evidence="2 3">
    <name type="scientific">Flavobacterium enshiense DK69</name>
    <dbReference type="NCBI Taxonomy" id="1107311"/>
    <lineage>
        <taxon>Bacteria</taxon>
        <taxon>Pseudomonadati</taxon>
        <taxon>Bacteroidota</taxon>
        <taxon>Flavobacteriia</taxon>
        <taxon>Flavobacteriales</taxon>
        <taxon>Flavobacteriaceae</taxon>
        <taxon>Flavobacterium</taxon>
    </lineage>
</organism>
<dbReference type="STRING" id="1107311.Q767_04175"/>
<evidence type="ECO:0008006" key="4">
    <source>
        <dbReference type="Google" id="ProtNLM"/>
    </source>
</evidence>
<dbReference type="Gene3D" id="3.30.1870.10">
    <property type="entry name" value="EreA-like, domain 2"/>
    <property type="match status" value="1"/>
</dbReference>
<protein>
    <recommendedName>
        <fullName evidence="4">Haem-binding uptake Tiki superfamily ChaN domain-containing protein</fullName>
    </recommendedName>
</protein>
<reference evidence="3" key="1">
    <citation type="submission" date="2013-09" db="EMBL/GenBank/DDBJ databases">
        <authorList>
            <person name="Zeng Z."/>
            <person name="Chen C."/>
        </authorList>
    </citation>
    <scope>NUCLEOTIDE SEQUENCE [LARGE SCALE GENOMIC DNA]</scope>
    <source>
        <strain evidence="3">DK69</strain>
    </source>
</reference>
<accession>V6SG35</accession>
<dbReference type="InterPro" id="IPR007815">
    <property type="entry name" value="Emycin_Estase"/>
</dbReference>
<dbReference type="AlphaFoldDB" id="V6SG35"/>
<dbReference type="PATRIC" id="fig|1107311.3.peg.173"/>
<evidence type="ECO:0000313" key="3">
    <source>
        <dbReference type="Proteomes" id="UP000030149"/>
    </source>
</evidence>
<keyword evidence="3" id="KW-1185">Reference proteome</keyword>
<feature type="chain" id="PRO_5004750509" description="Haem-binding uptake Tiki superfamily ChaN domain-containing protein" evidence="1">
    <location>
        <begin position="19"/>
        <end position="726"/>
    </location>
</feature>
<name>V6SG35_9FLAO</name>
<reference evidence="2 3" key="2">
    <citation type="journal article" date="2015" name="Stand. Genomic Sci.">
        <title>High quality draft genomic sequence of Flavobacterium enshiense DK69(T) and comparison among Flavobacterium genomes.</title>
        <authorList>
            <person name="Zeng Z."/>
            <person name="Chen C."/>
            <person name="Du H."/>
            <person name="Wang G."/>
            <person name="Li M."/>
        </authorList>
    </citation>
    <scope>NUCLEOTIDE SEQUENCE [LARGE SCALE GENOMIC DNA]</scope>
    <source>
        <strain evidence="2 3">DK69</strain>
    </source>
</reference>
<proteinExistence type="predicted"/>
<dbReference type="Gene3D" id="1.20.1440.30">
    <property type="entry name" value="Biosynthetic Protein domain"/>
    <property type="match status" value="1"/>
</dbReference>
<dbReference type="Gene3D" id="3.40.1660.10">
    <property type="entry name" value="EreA-like (biosynthetic domain)"/>
    <property type="match status" value="1"/>
</dbReference>
<dbReference type="PANTHER" id="PTHR31299:SF0">
    <property type="entry name" value="ESTERASE, PUTATIVE (AFU_ORTHOLOGUE AFUA_1G05850)-RELATED"/>
    <property type="match status" value="1"/>
</dbReference>
<sequence length="726" mass="84847">MKKITALIFSILYITVNAQSFNPKTITLPKNIEIEDLSFLKEELKNVQVIMLGENSHLDGNVFEMKTKVVKYLHQEMGFNTIAFESGIYDVWKAQTDINKGFDTQKAFIKSLFTIWAKKNEFQSFIEFYDKNKTDLKLFGFDNQITGKYGEEELVKDLYAYCKKYHLKLKFKSDDFSLLIESMSISGVFDEGDISYTQYKSSLTELCSSIAAKPQNEEHFYWSQIIKGLLTLGEERYLNIQNPNSFYCDVKDNIRDRQMAENLLTYIKKHPDEKIICWGANVHFANDMSSVNTPVLKEFIPMGSYIKSELKDEAYSLATVTASDSIFLQNKWHQTPINTTSFEHYLKNSNAPHLFISSNQPEMKKTQLNRLFSPITFAEARLDLVHDGYLYLNESKLTTPILNDGNDEQKTKNQNVISPEKNILNQINKIEFDTTANTNTIALKEIIVYSKRTPWQIVKKAIDNLGKNYPNVPLYSKMFTNLTTDIQDKTCLNLDITANQYEKSYFNYERSTKQLKEIRWNLKKEYEPKNLREFYSLIANNPIRNGAFLTNRKFIKFDFTLEEIKKHNNKDVYVITFSSPRNHSNYTGRVYLSNFTGTLFINKDDYAIVKVIENWEVTEFPEQHREGLNLNGAFTNYTMKEYINETIETDLIKSENFYFISHSEINITGKIINAENKSLPFKTTLDSYWSDFNITNPEKISNNEEQHLFQKVIYNEEFWKTYKLPN</sequence>
<dbReference type="Pfam" id="PF05139">
    <property type="entry name" value="Erythro_esteras"/>
    <property type="match status" value="1"/>
</dbReference>
<dbReference type="InterPro" id="IPR052036">
    <property type="entry name" value="Hydrolase/PRTase-associated"/>
</dbReference>
<comment type="caution">
    <text evidence="2">The sequence shown here is derived from an EMBL/GenBank/DDBJ whole genome shotgun (WGS) entry which is preliminary data.</text>
</comment>
<feature type="signal peptide" evidence="1">
    <location>
        <begin position="1"/>
        <end position="18"/>
    </location>
</feature>
<evidence type="ECO:0000313" key="2">
    <source>
        <dbReference type="EMBL" id="KGO96899.1"/>
    </source>
</evidence>
<keyword evidence="1" id="KW-0732">Signal</keyword>
<gene>
    <name evidence="2" type="ORF">Q767_04175</name>
</gene>
<dbReference type="eggNOG" id="COG2312">
    <property type="taxonomic scope" value="Bacteria"/>
</dbReference>